<gene>
    <name evidence="1" type="ORF">Taro_035542</name>
</gene>
<evidence type="ECO:0000313" key="1">
    <source>
        <dbReference type="EMBL" id="MQM02769.1"/>
    </source>
</evidence>
<organism evidence="1 2">
    <name type="scientific">Colocasia esculenta</name>
    <name type="common">Wild taro</name>
    <name type="synonym">Arum esculentum</name>
    <dbReference type="NCBI Taxonomy" id="4460"/>
    <lineage>
        <taxon>Eukaryota</taxon>
        <taxon>Viridiplantae</taxon>
        <taxon>Streptophyta</taxon>
        <taxon>Embryophyta</taxon>
        <taxon>Tracheophyta</taxon>
        <taxon>Spermatophyta</taxon>
        <taxon>Magnoliopsida</taxon>
        <taxon>Liliopsida</taxon>
        <taxon>Araceae</taxon>
        <taxon>Aroideae</taxon>
        <taxon>Colocasieae</taxon>
        <taxon>Colocasia</taxon>
    </lineage>
</organism>
<comment type="caution">
    <text evidence="1">The sequence shown here is derived from an EMBL/GenBank/DDBJ whole genome shotgun (WGS) entry which is preliminary data.</text>
</comment>
<reference evidence="1" key="1">
    <citation type="submission" date="2017-07" db="EMBL/GenBank/DDBJ databases">
        <title>Taro Niue Genome Assembly and Annotation.</title>
        <authorList>
            <person name="Atibalentja N."/>
            <person name="Keating K."/>
            <person name="Fields C.J."/>
        </authorList>
    </citation>
    <scope>NUCLEOTIDE SEQUENCE</scope>
    <source>
        <strain evidence="1">Niue_2</strain>
        <tissue evidence="1">Leaf</tissue>
    </source>
</reference>
<keyword evidence="2" id="KW-1185">Reference proteome</keyword>
<name>A0A843W0Q3_COLES</name>
<dbReference type="AlphaFoldDB" id="A0A843W0Q3"/>
<evidence type="ECO:0000313" key="2">
    <source>
        <dbReference type="Proteomes" id="UP000652761"/>
    </source>
</evidence>
<dbReference type="EMBL" id="NMUH01002916">
    <property type="protein sequence ID" value="MQM02769.1"/>
    <property type="molecule type" value="Genomic_DNA"/>
</dbReference>
<sequence>ADLTQAISMVSFYAFSLESAPVRELFVHVDSDVHLSPCLAELRAKKHHKAKNIDEIKQLLLFSRAQLSRSFSGSKRSLLFASATTSARAKVLK</sequence>
<feature type="non-terminal residue" evidence="1">
    <location>
        <position position="93"/>
    </location>
</feature>
<accession>A0A843W0Q3</accession>
<proteinExistence type="predicted"/>
<dbReference type="Proteomes" id="UP000652761">
    <property type="component" value="Unassembled WGS sequence"/>
</dbReference>
<protein>
    <submittedName>
        <fullName evidence="1">Uncharacterized protein</fullName>
    </submittedName>
</protein>
<feature type="non-terminal residue" evidence="1">
    <location>
        <position position="1"/>
    </location>
</feature>